<gene>
    <name evidence="1" type="ORF">ANHYDRO_01628</name>
</gene>
<reference evidence="1 2" key="2">
    <citation type="submission" date="2008-10" db="EMBL/GenBank/DDBJ databases">
        <title>Draft genome sequence of Anaerococcus hydrogenalis (DSM 7454).</title>
        <authorList>
            <person name="Sudarsanam P."/>
            <person name="Ley R."/>
            <person name="Guruge J."/>
            <person name="Turnbaugh P.J."/>
            <person name="Mahowald M."/>
            <person name="Liep D."/>
            <person name="Gordon J."/>
        </authorList>
    </citation>
    <scope>NUCLEOTIDE SEQUENCE [LARGE SCALE GENOMIC DNA]</scope>
    <source>
        <strain evidence="1 2">DSM 7454</strain>
    </source>
</reference>
<dbReference type="RefSeq" id="WP_004815070.1">
    <property type="nucleotide sequence ID" value="NZ_ABXA01000043.1"/>
</dbReference>
<evidence type="ECO:0008006" key="3">
    <source>
        <dbReference type="Google" id="ProtNLM"/>
    </source>
</evidence>
<sequence>MTKLISTKKRVKNSKSDQEFYDIISSYLSILKDNRTKILDKKTYQLTFPYYKEKNKSPRAKNLGDAQVVNRYKRLLGRKLENTGLEIKENKNTLEIYWPDFDTNTLNKDKEKLKEVLQKNQNIQNIFIDLSNNDSIDDKYANEILPLLIHEDYTLEKVVFYRGNLLKQSLSYMKNNKDRLNTRSSFMQNQSIKFPEETKEINKDYYMYYDQIRIDIKKDKDIGNKKIYILTNDNTKNDPIRFASILKANADAYIVKNGFEGDQNQNEIIYNLRSDIFKLDHSGFLISINSSKSLNEDDKFIKYNQTINSSDPPQRSFKYDKIKKS</sequence>
<name>B6WAU5_9FIRM</name>
<evidence type="ECO:0000313" key="2">
    <source>
        <dbReference type="Proteomes" id="UP000005451"/>
    </source>
</evidence>
<dbReference type="AlphaFoldDB" id="B6WAU5"/>
<evidence type="ECO:0000313" key="1">
    <source>
        <dbReference type="EMBL" id="EEB35445.1"/>
    </source>
</evidence>
<reference evidence="1 2" key="1">
    <citation type="submission" date="2008-09" db="EMBL/GenBank/DDBJ databases">
        <authorList>
            <person name="Fulton L."/>
            <person name="Clifton S."/>
            <person name="Fulton B."/>
            <person name="Xu J."/>
            <person name="Minx P."/>
            <person name="Pepin K.H."/>
            <person name="Johnson M."/>
            <person name="Thiruvilangam P."/>
            <person name="Bhonagiri V."/>
            <person name="Nash W.E."/>
            <person name="Mardis E.R."/>
            <person name="Wilson R.K."/>
        </authorList>
    </citation>
    <scope>NUCLEOTIDE SEQUENCE [LARGE SCALE GENOMIC DNA]</scope>
    <source>
        <strain evidence="1 2">DSM 7454</strain>
    </source>
</reference>
<dbReference type="EMBL" id="ABXA01000043">
    <property type="protein sequence ID" value="EEB35445.1"/>
    <property type="molecule type" value="Genomic_DNA"/>
</dbReference>
<dbReference type="Proteomes" id="UP000005451">
    <property type="component" value="Unassembled WGS sequence"/>
</dbReference>
<organism evidence="1 2">
    <name type="scientific">Anaerococcus hydrogenalis DSM 7454</name>
    <dbReference type="NCBI Taxonomy" id="561177"/>
    <lineage>
        <taxon>Bacteria</taxon>
        <taxon>Bacillati</taxon>
        <taxon>Bacillota</taxon>
        <taxon>Tissierellia</taxon>
        <taxon>Tissierellales</taxon>
        <taxon>Peptoniphilaceae</taxon>
        <taxon>Anaerococcus</taxon>
    </lineage>
</organism>
<proteinExistence type="predicted"/>
<dbReference type="Gene3D" id="3.90.226.10">
    <property type="entry name" value="2-enoyl-CoA Hydratase, Chain A, domain 1"/>
    <property type="match status" value="1"/>
</dbReference>
<dbReference type="STRING" id="561177.ANHYDRO_01628"/>
<dbReference type="SUPFAM" id="SSF52096">
    <property type="entry name" value="ClpP/crotonase"/>
    <property type="match status" value="1"/>
</dbReference>
<protein>
    <recommendedName>
        <fullName evidence="3">Tail specific protease domain-containing protein</fullName>
    </recommendedName>
</protein>
<comment type="caution">
    <text evidence="1">The sequence shown here is derived from an EMBL/GenBank/DDBJ whole genome shotgun (WGS) entry which is preliminary data.</text>
</comment>
<accession>B6WAU5</accession>
<dbReference type="eggNOG" id="ENOG5033RRM">
    <property type="taxonomic scope" value="Bacteria"/>
</dbReference>
<dbReference type="InterPro" id="IPR029045">
    <property type="entry name" value="ClpP/crotonase-like_dom_sf"/>
</dbReference>